<dbReference type="STRING" id="200324.A0A2N5TCQ8"/>
<comment type="caution">
    <text evidence="2">The sequence shown here is derived from an EMBL/GenBank/DDBJ whole genome shotgun (WGS) entry which is preliminary data.</text>
</comment>
<reference evidence="2 3" key="1">
    <citation type="submission" date="2017-11" db="EMBL/GenBank/DDBJ databases">
        <title>De novo assembly and phasing of dikaryotic genomes from two isolates of Puccinia coronata f. sp. avenae, the causal agent of oat crown rust.</title>
        <authorList>
            <person name="Miller M.E."/>
            <person name="Zhang Y."/>
            <person name="Omidvar V."/>
            <person name="Sperschneider J."/>
            <person name="Schwessinger B."/>
            <person name="Raley C."/>
            <person name="Palmer J.M."/>
            <person name="Garnica D."/>
            <person name="Upadhyaya N."/>
            <person name="Rathjen J."/>
            <person name="Taylor J.M."/>
            <person name="Park R.F."/>
            <person name="Dodds P.N."/>
            <person name="Hirsch C.D."/>
            <person name="Kianian S.F."/>
            <person name="Figueroa M."/>
        </authorList>
    </citation>
    <scope>NUCLEOTIDE SEQUENCE [LARGE SCALE GENOMIC DNA]</scope>
    <source>
        <strain evidence="2">12NC29</strain>
    </source>
</reference>
<dbReference type="Proteomes" id="UP000235388">
    <property type="component" value="Unassembled WGS sequence"/>
</dbReference>
<name>A0A2N5TCQ8_9BASI</name>
<evidence type="ECO:0000313" key="2">
    <source>
        <dbReference type="EMBL" id="PLW23208.1"/>
    </source>
</evidence>
<dbReference type="OrthoDB" id="608866at2759"/>
<accession>A0A2N5TCQ8</accession>
<proteinExistence type="predicted"/>
<gene>
    <name evidence="2" type="ORF">PCANC_27748</name>
</gene>
<evidence type="ECO:0000313" key="3">
    <source>
        <dbReference type="Proteomes" id="UP000235388"/>
    </source>
</evidence>
<feature type="compositionally biased region" description="Polar residues" evidence="1">
    <location>
        <begin position="50"/>
        <end position="65"/>
    </location>
</feature>
<dbReference type="EMBL" id="PGCJ01000729">
    <property type="protein sequence ID" value="PLW23208.1"/>
    <property type="molecule type" value="Genomic_DNA"/>
</dbReference>
<evidence type="ECO:0000256" key="1">
    <source>
        <dbReference type="SAM" id="MobiDB-lite"/>
    </source>
</evidence>
<protein>
    <submittedName>
        <fullName evidence="2">Uncharacterized protein</fullName>
    </submittedName>
</protein>
<feature type="region of interest" description="Disordered" evidence="1">
    <location>
        <begin position="34"/>
        <end position="78"/>
    </location>
</feature>
<dbReference type="AlphaFoldDB" id="A0A2N5TCQ8"/>
<organism evidence="2 3">
    <name type="scientific">Puccinia coronata f. sp. avenae</name>
    <dbReference type="NCBI Taxonomy" id="200324"/>
    <lineage>
        <taxon>Eukaryota</taxon>
        <taxon>Fungi</taxon>
        <taxon>Dikarya</taxon>
        <taxon>Basidiomycota</taxon>
        <taxon>Pucciniomycotina</taxon>
        <taxon>Pucciniomycetes</taxon>
        <taxon>Pucciniales</taxon>
        <taxon>Pucciniaceae</taxon>
        <taxon>Puccinia</taxon>
    </lineage>
</organism>
<sequence length="78" mass="8538">MKKKRTGKKWPQALSQSWNQPSGQVDLLAKLEAAQRAGRPSRRAGISPAGRSTCSRSWNQPSGQVNLLAKLEPAQRAN</sequence>
<keyword evidence="3" id="KW-1185">Reference proteome</keyword>